<organism evidence="1 2">
    <name type="scientific">Agromyces ramosus</name>
    <dbReference type="NCBI Taxonomy" id="33879"/>
    <lineage>
        <taxon>Bacteria</taxon>
        <taxon>Bacillati</taxon>
        <taxon>Actinomycetota</taxon>
        <taxon>Actinomycetes</taxon>
        <taxon>Micrococcales</taxon>
        <taxon>Microbacteriaceae</taxon>
        <taxon>Agromyces</taxon>
    </lineage>
</organism>
<proteinExistence type="predicted"/>
<sequence length="41" mass="4756">MSPRDASFDDIDAYDPEELIEGYKAPQWLPTLLDNTDNRKD</sequence>
<accession>A0ABU0R8R3</accession>
<dbReference type="RefSeq" id="WP_307041723.1">
    <property type="nucleotide sequence ID" value="NZ_JAUSYY010000001.1"/>
</dbReference>
<dbReference type="EMBL" id="JAUSYY010000001">
    <property type="protein sequence ID" value="MDQ0894463.1"/>
    <property type="molecule type" value="Genomic_DNA"/>
</dbReference>
<dbReference type="Proteomes" id="UP001239083">
    <property type="component" value="Unassembled WGS sequence"/>
</dbReference>
<gene>
    <name evidence="1" type="ORF">QFZ26_002018</name>
</gene>
<evidence type="ECO:0000313" key="1">
    <source>
        <dbReference type="EMBL" id="MDQ0894463.1"/>
    </source>
</evidence>
<name>A0ABU0R8R3_9MICO</name>
<reference evidence="1 2" key="1">
    <citation type="submission" date="2023-07" db="EMBL/GenBank/DDBJ databases">
        <title>Comparative genomics of wheat-associated soil bacteria to identify genetic determinants of phenazine resistance.</title>
        <authorList>
            <person name="Mouncey N."/>
        </authorList>
    </citation>
    <scope>NUCLEOTIDE SEQUENCE [LARGE SCALE GENOMIC DNA]</scope>
    <source>
        <strain evidence="1 2">V3I3</strain>
    </source>
</reference>
<protein>
    <submittedName>
        <fullName evidence="1">Uncharacterized protein</fullName>
    </submittedName>
</protein>
<comment type="caution">
    <text evidence="1">The sequence shown here is derived from an EMBL/GenBank/DDBJ whole genome shotgun (WGS) entry which is preliminary data.</text>
</comment>
<keyword evidence="2" id="KW-1185">Reference proteome</keyword>
<evidence type="ECO:0000313" key="2">
    <source>
        <dbReference type="Proteomes" id="UP001239083"/>
    </source>
</evidence>